<organism evidence="2 3">
    <name type="scientific">Oceanobacillus neutriphilus</name>
    <dbReference type="NCBI Taxonomy" id="531815"/>
    <lineage>
        <taxon>Bacteria</taxon>
        <taxon>Bacillati</taxon>
        <taxon>Bacillota</taxon>
        <taxon>Bacilli</taxon>
        <taxon>Bacillales</taxon>
        <taxon>Bacillaceae</taxon>
        <taxon>Oceanobacillus</taxon>
    </lineage>
</organism>
<evidence type="ECO:0000313" key="2">
    <source>
        <dbReference type="EMBL" id="GGP15562.1"/>
    </source>
</evidence>
<keyword evidence="1" id="KW-0472">Membrane</keyword>
<keyword evidence="1" id="KW-1133">Transmembrane helix</keyword>
<feature type="transmembrane region" description="Helical" evidence="1">
    <location>
        <begin position="49"/>
        <end position="68"/>
    </location>
</feature>
<dbReference type="EMBL" id="BMLW01000015">
    <property type="protein sequence ID" value="GGP15562.1"/>
    <property type="molecule type" value="Genomic_DNA"/>
</dbReference>
<evidence type="ECO:0000313" key="3">
    <source>
        <dbReference type="Proteomes" id="UP000641206"/>
    </source>
</evidence>
<reference evidence="3" key="1">
    <citation type="journal article" date="2019" name="Int. J. Syst. Evol. Microbiol.">
        <title>The Global Catalogue of Microorganisms (GCM) 10K type strain sequencing project: providing services to taxonomists for standard genome sequencing and annotation.</title>
        <authorList>
            <consortium name="The Broad Institute Genomics Platform"/>
            <consortium name="The Broad Institute Genome Sequencing Center for Infectious Disease"/>
            <person name="Wu L."/>
            <person name="Ma J."/>
        </authorList>
    </citation>
    <scope>NUCLEOTIDE SEQUENCE [LARGE SCALE GENOMIC DNA]</scope>
    <source>
        <strain evidence="3">CGMCC 1.7693</strain>
    </source>
</reference>
<gene>
    <name evidence="2" type="ORF">GCM10011346_43970</name>
</gene>
<name>A0ABQ2P1I6_9BACI</name>
<keyword evidence="3" id="KW-1185">Reference proteome</keyword>
<feature type="transmembrane region" description="Helical" evidence="1">
    <location>
        <begin position="20"/>
        <end position="43"/>
    </location>
</feature>
<protein>
    <submittedName>
        <fullName evidence="2">Uncharacterized protein</fullName>
    </submittedName>
</protein>
<feature type="transmembrane region" description="Helical" evidence="1">
    <location>
        <begin position="80"/>
        <end position="101"/>
    </location>
</feature>
<feature type="transmembrane region" description="Helical" evidence="1">
    <location>
        <begin position="113"/>
        <end position="136"/>
    </location>
</feature>
<dbReference type="Proteomes" id="UP000641206">
    <property type="component" value="Unassembled WGS sequence"/>
</dbReference>
<accession>A0ABQ2P1I6</accession>
<keyword evidence="1" id="KW-0812">Transmembrane</keyword>
<comment type="caution">
    <text evidence="2">The sequence shown here is derived from an EMBL/GenBank/DDBJ whole genome shotgun (WGS) entry which is preliminary data.</text>
</comment>
<proteinExistence type="predicted"/>
<evidence type="ECO:0000256" key="1">
    <source>
        <dbReference type="SAM" id="Phobius"/>
    </source>
</evidence>
<dbReference type="RefSeq" id="WP_229720327.1">
    <property type="nucleotide sequence ID" value="NZ_BMLW01000015.1"/>
</dbReference>
<sequence length="142" mass="15412">MNFRKEMMKMTNNQAEKQNITLILGLGALALIRPLMKITGFIHIFGSEAIGSIAMTILISIAWILIVIWKEAQNPIKTLVLAGVSYAAFAIILSGILSPVLDGRLQGPLTNPIALVSVFMTNIIWGLILGIITSAIPNKNRS</sequence>